<organism evidence="10 11">
    <name type="scientific">Entomortierella parvispora</name>
    <dbReference type="NCBI Taxonomy" id="205924"/>
    <lineage>
        <taxon>Eukaryota</taxon>
        <taxon>Fungi</taxon>
        <taxon>Fungi incertae sedis</taxon>
        <taxon>Mucoromycota</taxon>
        <taxon>Mortierellomycotina</taxon>
        <taxon>Mortierellomycetes</taxon>
        <taxon>Mortierellales</taxon>
        <taxon>Mortierellaceae</taxon>
        <taxon>Entomortierella</taxon>
    </lineage>
</organism>
<keyword evidence="5" id="KW-0255">Endonuclease</keyword>
<dbReference type="InterPro" id="IPR021109">
    <property type="entry name" value="Peptidase_aspartic_dom_sf"/>
</dbReference>
<dbReference type="GO" id="GO:0003676">
    <property type="term" value="F:nucleic acid binding"/>
    <property type="evidence" value="ECO:0007669"/>
    <property type="project" value="InterPro"/>
</dbReference>
<feature type="region of interest" description="Disordered" evidence="8">
    <location>
        <begin position="439"/>
        <end position="506"/>
    </location>
</feature>
<keyword evidence="3" id="KW-0548">Nucleotidyltransferase</keyword>
<feature type="region of interest" description="Disordered" evidence="8">
    <location>
        <begin position="84"/>
        <end position="161"/>
    </location>
</feature>
<dbReference type="InterPro" id="IPR050951">
    <property type="entry name" value="Retrovirus_Pol_polyprotein"/>
</dbReference>
<dbReference type="EC" id="2.7.7.49" evidence="1"/>
<dbReference type="InterPro" id="IPR001584">
    <property type="entry name" value="Integrase_cat-core"/>
</dbReference>
<dbReference type="GO" id="GO:0005634">
    <property type="term" value="C:nucleus"/>
    <property type="evidence" value="ECO:0007669"/>
    <property type="project" value="UniProtKB-ARBA"/>
</dbReference>
<dbReference type="Proteomes" id="UP000827284">
    <property type="component" value="Unassembled WGS sequence"/>
</dbReference>
<dbReference type="CDD" id="cd09274">
    <property type="entry name" value="RNase_HI_RT_Ty3"/>
    <property type="match status" value="1"/>
</dbReference>
<feature type="compositionally biased region" description="Low complexity" evidence="8">
    <location>
        <begin position="14"/>
        <end position="25"/>
    </location>
</feature>
<dbReference type="InterPro" id="IPR043128">
    <property type="entry name" value="Rev_trsase/Diguanyl_cyclase"/>
</dbReference>
<keyword evidence="6" id="KW-0378">Hydrolase</keyword>
<evidence type="ECO:0000259" key="9">
    <source>
        <dbReference type="PROSITE" id="PS50994"/>
    </source>
</evidence>
<evidence type="ECO:0000313" key="11">
    <source>
        <dbReference type="Proteomes" id="UP000827284"/>
    </source>
</evidence>
<feature type="region of interest" description="Disordered" evidence="8">
    <location>
        <begin position="340"/>
        <end position="406"/>
    </location>
</feature>
<evidence type="ECO:0000256" key="7">
    <source>
        <dbReference type="ARBA" id="ARBA00022918"/>
    </source>
</evidence>
<evidence type="ECO:0000256" key="8">
    <source>
        <dbReference type="SAM" id="MobiDB-lite"/>
    </source>
</evidence>
<evidence type="ECO:0000256" key="5">
    <source>
        <dbReference type="ARBA" id="ARBA00022759"/>
    </source>
</evidence>
<dbReference type="PANTHER" id="PTHR37984">
    <property type="entry name" value="PROTEIN CBG26694"/>
    <property type="match status" value="1"/>
</dbReference>
<dbReference type="FunFam" id="1.10.340.70:FF:000001">
    <property type="entry name" value="Retrovirus-related Pol polyprotein from transposon gypsy-like Protein"/>
    <property type="match status" value="1"/>
</dbReference>
<dbReference type="GO" id="GO:0015074">
    <property type="term" value="P:DNA integration"/>
    <property type="evidence" value="ECO:0007669"/>
    <property type="project" value="InterPro"/>
</dbReference>
<dbReference type="OrthoDB" id="5592268at2759"/>
<dbReference type="Pfam" id="PF17917">
    <property type="entry name" value="RT_RNaseH"/>
    <property type="match status" value="1"/>
</dbReference>
<reference evidence="10" key="2">
    <citation type="journal article" date="2022" name="Microbiol. Resour. Announc.">
        <title>Whole-Genome Sequence of Entomortierella parvispora E1425, a Mucoromycotan Fungus Associated with Burkholderiaceae-Related Endosymbiotic Bacteria.</title>
        <authorList>
            <person name="Herlambang A."/>
            <person name="Guo Y."/>
            <person name="Takashima Y."/>
            <person name="Narisawa K."/>
            <person name="Ohta H."/>
            <person name="Nishizawa T."/>
        </authorList>
    </citation>
    <scope>NUCLEOTIDE SEQUENCE</scope>
    <source>
        <strain evidence="10">E1425</strain>
    </source>
</reference>
<feature type="compositionally biased region" description="Basic and acidic residues" evidence="8">
    <location>
        <begin position="580"/>
        <end position="599"/>
    </location>
</feature>
<feature type="compositionally biased region" description="Polar residues" evidence="8">
    <location>
        <begin position="1"/>
        <end position="11"/>
    </location>
</feature>
<dbReference type="EMBL" id="BQFW01000002">
    <property type="protein sequence ID" value="GJJ69210.1"/>
    <property type="molecule type" value="Genomic_DNA"/>
</dbReference>
<dbReference type="Gene3D" id="3.10.10.10">
    <property type="entry name" value="HIV Type 1 Reverse Transcriptase, subunit A, domain 1"/>
    <property type="match status" value="1"/>
</dbReference>
<dbReference type="Gene3D" id="2.40.70.10">
    <property type="entry name" value="Acid Proteases"/>
    <property type="match status" value="1"/>
</dbReference>
<dbReference type="SUPFAM" id="SSF53098">
    <property type="entry name" value="Ribonuclease H-like"/>
    <property type="match status" value="1"/>
</dbReference>
<dbReference type="SUPFAM" id="SSF56672">
    <property type="entry name" value="DNA/RNA polymerases"/>
    <property type="match status" value="1"/>
</dbReference>
<dbReference type="PROSITE" id="PS50994">
    <property type="entry name" value="INTEGRASE"/>
    <property type="match status" value="1"/>
</dbReference>
<dbReference type="CDD" id="cd01647">
    <property type="entry name" value="RT_LTR"/>
    <property type="match status" value="1"/>
</dbReference>
<keyword evidence="2" id="KW-0808">Transferase</keyword>
<sequence>MTLRSSDSISADRSPAASTSSMESSVPDMRLEGEIPGHLKNTPEMFVATDREKWLMESTLSRMESMLLNVLKRTELAAANRHPEYAQTADPGPIPEPTPSLPTTQPTSHFSTPYRPSNFVEGRTRERIERPWSRDERPQDQYRMPHNDFHGKKEPRVCSAGKFNPKKHKAEVWLHQYQLWAGTQFTNMSPHTAASRTIESFGASMGTDETQAWFVYFLENNREVRPEGLYEDFRNTFMSVRDQLLSGSLAQLDKCKQTKKESVQAFNIRFRILNEQYQQATRQGLGVYDEAGVRKAYLKNLFLPDIAKEVHHQNKLEDMMEEAHKCSRKMYELYLVRHDEETDDTEGESESSDDNDDKNTTAKDKQKKKGLLDDRGKSESKTVGTPSVKHDTKSVTSGKNNSTQKNLASKDDIEAVTQELDRLKILIKEVSVLVATRPTTRNPTSSLPYAKAPPPRGVPRPNAATQVLKRPPAMTTRVGPSAMSHVKALQHAAAKARSMDVDPPPRREMMTAVEIPIKPKESVPSSIEGPSAAENLARLERTIAAQDAIKATKGIERDGRDEMEADDSDGGLRRMMVPPKESRKVMETRKVNGGRDDGTSMRASSAKKITWEEKDQSRPSSPEKKKESSKNDKKGEQKKKKTDGPDLTLESDEAFLKSLPNPIVLQLKQKPFDIRQCLRTTKVEGLTIGQLMELSPSIRRTVQASLKTVPREERVLLTQEYPSLLLGESEIEELRVFLNRVERSKTDTHGFRAAIMGTKCEILLDGGSCVNVIRRGFLDQIGITNHTPYSSFSLKGLTGNAGVAGEAPGVPIDIQGIMIPAGCVIVDSVDFDILLGRPFLEACSGYTNWSTAITTLHVQGFKVTIDGRARTLPIVSRVDNQDDTSESEAELREDTSEDSGTDNEASSTSEKEDEDEGYALLIRNIQEGRVERTTVEQLKQDDAKGDIVNCWFLQAVFPEPPIPDGRQPVSCLSVVDASHPSPSAEISSIFDASPIMVNDSYGFHLEAPRCRDRLTNTPVMLLPGLEERSVYVGDIPEVHDNLSEIRRIFQKHEECFPKEGEMSRTLNADMLEAPAFFHLKPGSKFPRAYNKKYSPGQVTTLCEYRDQMVKAGKMRRSSSPASCNPLLIQKKDNSYRVCVNFIPVNKLIAPMAWPLPDPITEIYKLQGCEFLSFWDCKDGYLQSPIAEDSRFLTAVAFPDGLYEYNVLPMGLIDSMQWYTRHMGEVFSTIKERLGNFVDDMATGDGTFHLHFRTVEEVLARMDMFNGSFSGKKSAFFVKQREFLGRIVGDSRISADPKKLFKMEYWPVPQNVTELRGFVGFALFLCDFISNFSAMAAPLFPLYKLHKDPNAFVEKWMSDPKYMKAFRDIQVALVTAPVLIMMDHKRPVIISADTSDFATGHVVAHCLNPEDDDRIDINVKYQPIVFGSRKLSGAESRYFATERELLGLVYCLVKHSHLLEGKEIHVFIDHRALLYMHNLSSRSARLTRWTLIIAQYRVTIHHRPGRDMKDSDPLSRIHHKNVTGEDLPDLGVEEAIEIQENKRLMSTLLISEDQEPFVSIVAALQGDPLTYLDKNSRGKIMSMLPKYFVAQGRLFKRTPGGMPRQYVPPGEVSRVLERAHGSTIVGHLGVVSTYTLIAEGYFWPGMYKDVKEHLSSCDACQRYQARDPTRYRFHRIPPPRTIFETVGLDAVGPLPMSNGKRFVLNMVDYLSGWVVSVALSSLSGNLVLRTVEKHWAMQYGHPKRIITDNGSSLSAGVFKAWCIKHMIDLDPASAYHAQTNGMVERYNGFMVRQMARIIQHDGLPENAWATILDRVTWTWRTQIKQTRGVSPFEILFGQRARLPWDIDLNHNMDLEEREEVDEERREILGVLRAEVHQRIINEHKWSTDAADLPPPRQYEVGDEVLVHQSALLKQWSGKLSPRWKGPYVIVEALPGGAYRLSEKIDGQWHRYYGGRPVNHSRLRPYKRTT</sequence>
<feature type="region of interest" description="Disordered" evidence="8">
    <location>
        <begin position="1"/>
        <end position="37"/>
    </location>
</feature>
<dbReference type="InterPro" id="IPR041588">
    <property type="entry name" value="Integrase_H2C2"/>
</dbReference>
<dbReference type="InterPro" id="IPR012337">
    <property type="entry name" value="RNaseH-like_sf"/>
</dbReference>
<evidence type="ECO:0000256" key="6">
    <source>
        <dbReference type="ARBA" id="ARBA00022801"/>
    </source>
</evidence>
<evidence type="ECO:0000313" key="10">
    <source>
        <dbReference type="EMBL" id="GJJ69210.1"/>
    </source>
</evidence>
<dbReference type="Gene3D" id="3.30.70.270">
    <property type="match status" value="2"/>
</dbReference>
<dbReference type="Gene3D" id="3.30.420.10">
    <property type="entry name" value="Ribonuclease H-like superfamily/Ribonuclease H"/>
    <property type="match status" value="1"/>
</dbReference>
<dbReference type="SUPFAM" id="SSF50630">
    <property type="entry name" value="Acid proteases"/>
    <property type="match status" value="1"/>
</dbReference>
<proteinExistence type="predicted"/>
<dbReference type="Pfam" id="PF00078">
    <property type="entry name" value="RVT_1"/>
    <property type="match status" value="1"/>
</dbReference>
<dbReference type="CDD" id="cd00303">
    <property type="entry name" value="retropepsin_like"/>
    <property type="match status" value="1"/>
</dbReference>
<evidence type="ECO:0000256" key="1">
    <source>
        <dbReference type="ARBA" id="ARBA00012493"/>
    </source>
</evidence>
<dbReference type="InterPro" id="IPR041373">
    <property type="entry name" value="RT_RNaseH"/>
</dbReference>
<protein>
    <recommendedName>
        <fullName evidence="1">RNA-directed DNA polymerase</fullName>
        <ecNumber evidence="1">2.7.7.49</ecNumber>
    </recommendedName>
</protein>
<comment type="caution">
    <text evidence="10">The sequence shown here is derived from an EMBL/GenBank/DDBJ whole genome shotgun (WGS) entry which is preliminary data.</text>
</comment>
<dbReference type="InterPro" id="IPR000477">
    <property type="entry name" value="RT_dom"/>
</dbReference>
<feature type="compositionally biased region" description="Polar residues" evidence="8">
    <location>
        <begin position="394"/>
        <end position="406"/>
    </location>
</feature>
<accession>A0A9P3H320</accession>
<dbReference type="GO" id="GO:0004519">
    <property type="term" value="F:endonuclease activity"/>
    <property type="evidence" value="ECO:0007669"/>
    <property type="project" value="UniProtKB-KW"/>
</dbReference>
<feature type="region of interest" description="Disordered" evidence="8">
    <location>
        <begin position="550"/>
        <end position="648"/>
    </location>
</feature>
<feature type="region of interest" description="Disordered" evidence="8">
    <location>
        <begin position="876"/>
        <end position="917"/>
    </location>
</feature>
<keyword evidence="11" id="KW-1185">Reference proteome</keyword>
<feature type="compositionally biased region" description="Acidic residues" evidence="8">
    <location>
        <begin position="341"/>
        <end position="356"/>
    </location>
</feature>
<evidence type="ECO:0000256" key="4">
    <source>
        <dbReference type="ARBA" id="ARBA00022722"/>
    </source>
</evidence>
<keyword evidence="7" id="KW-0695">RNA-directed DNA polymerase</keyword>
<keyword evidence="4" id="KW-0540">Nuclease</keyword>
<feature type="compositionally biased region" description="Basic and acidic residues" evidence="8">
    <location>
        <begin position="609"/>
        <end position="635"/>
    </location>
</feature>
<feature type="domain" description="Integrase catalytic" evidence="9">
    <location>
        <begin position="1674"/>
        <end position="1838"/>
    </location>
</feature>
<dbReference type="InterPro" id="IPR043502">
    <property type="entry name" value="DNA/RNA_pol_sf"/>
</dbReference>
<feature type="compositionally biased region" description="Basic and acidic residues" evidence="8">
    <location>
        <begin position="497"/>
        <end position="506"/>
    </location>
</feature>
<feature type="compositionally biased region" description="Basic and acidic residues" evidence="8">
    <location>
        <begin position="122"/>
        <end position="156"/>
    </location>
</feature>
<gene>
    <name evidence="10" type="ORF">EMPS_01556</name>
</gene>
<reference evidence="10" key="1">
    <citation type="submission" date="2021-11" db="EMBL/GenBank/DDBJ databases">
        <authorList>
            <person name="Herlambang A."/>
            <person name="Guo Y."/>
            <person name="Takashima Y."/>
            <person name="Nishizawa T."/>
        </authorList>
    </citation>
    <scope>NUCLEOTIDE SEQUENCE</scope>
    <source>
        <strain evidence="10">E1425</strain>
    </source>
</reference>
<name>A0A9P3H320_9FUNG</name>
<dbReference type="InterPro" id="IPR036397">
    <property type="entry name" value="RNaseH_sf"/>
</dbReference>
<dbReference type="Gene3D" id="1.10.340.70">
    <property type="match status" value="1"/>
</dbReference>
<dbReference type="Pfam" id="PF00665">
    <property type="entry name" value="rve"/>
    <property type="match status" value="1"/>
</dbReference>
<evidence type="ECO:0000256" key="2">
    <source>
        <dbReference type="ARBA" id="ARBA00022679"/>
    </source>
</evidence>
<dbReference type="GO" id="GO:0003964">
    <property type="term" value="F:RNA-directed DNA polymerase activity"/>
    <property type="evidence" value="ECO:0007669"/>
    <property type="project" value="UniProtKB-KW"/>
</dbReference>
<dbReference type="PANTHER" id="PTHR37984:SF5">
    <property type="entry name" value="PROTEIN NYNRIN-LIKE"/>
    <property type="match status" value="1"/>
</dbReference>
<dbReference type="Pfam" id="PF17921">
    <property type="entry name" value="Integrase_H2C2"/>
    <property type="match status" value="1"/>
</dbReference>
<dbReference type="GO" id="GO:0016787">
    <property type="term" value="F:hydrolase activity"/>
    <property type="evidence" value="ECO:0007669"/>
    <property type="project" value="UniProtKB-KW"/>
</dbReference>
<feature type="compositionally biased region" description="Basic and acidic residues" evidence="8">
    <location>
        <begin position="553"/>
        <end position="562"/>
    </location>
</feature>
<feature type="compositionally biased region" description="Basic and acidic residues" evidence="8">
    <location>
        <begin position="357"/>
        <end position="380"/>
    </location>
</feature>
<evidence type="ECO:0000256" key="3">
    <source>
        <dbReference type="ARBA" id="ARBA00022695"/>
    </source>
</evidence>